<feature type="coiled-coil region" evidence="1">
    <location>
        <begin position="88"/>
        <end position="133"/>
    </location>
</feature>
<keyword evidence="1" id="KW-0175">Coiled coil</keyword>
<sequence>MERIYIMLISNFQHFLFDRSNTFPFLTLPPLSLPDLRRLIENHQCVIEKASTAVKVAWRAKSLEVEGQKRKELREALVSFASKRNAILAKEQKTKEAEFQKRQALRQEAEEAIREKRKRNIELSAALRREEMELLKRDAAHKIIVEEENLCETSKLEEQLGEEGERMLKEHADKMSELDERIREATFDLKSSLKSRYPLAVLNLEEISSRQTLPTQSKGDEGDPELVENVEGIGSPSEGEKIKEIISPKSSPDATKCSQVCISASNQHQEPVYEVRQPLIADRNKSNEAGSAKVTHFQSKRQFNREDFEGTRAKDIIYGKGLGPSARDSAWEKPKPREHLPDEDIIAFSQELLEPSQLKASPWSDPSVTTGSDVGTSNAFSAFLRSLDANSNHGQICSSKYQKVPFFSALDRVIARPLQARCLIADSDEEGQIREPLMGLLECANRFRRTLLLSQHDQGRLLDALAVLQDRFREDAQVLHGILKVRVYETSALSHLLQTLQYFCTTIC</sequence>
<keyword evidence="3" id="KW-1185">Reference proteome</keyword>
<dbReference type="AlphaFoldDB" id="A0A158QJG8"/>
<evidence type="ECO:0000313" key="3">
    <source>
        <dbReference type="Proteomes" id="UP000278807"/>
    </source>
</evidence>
<name>A0A158QJG8_RODNA</name>
<dbReference type="Proteomes" id="UP000278807">
    <property type="component" value="Unassembled WGS sequence"/>
</dbReference>
<accession>A0A158QJG8</accession>
<dbReference type="STRING" id="102285.A0A158QJG8"/>
<gene>
    <name evidence="2" type="ORF">HNAJ_LOCUS11831</name>
</gene>
<evidence type="ECO:0000256" key="1">
    <source>
        <dbReference type="SAM" id="Coils"/>
    </source>
</evidence>
<dbReference type="WBParaSite" id="HNAJ_0001184201-mRNA-1">
    <property type="protein sequence ID" value="HNAJ_0001184201-mRNA-1"/>
    <property type="gene ID" value="HNAJ_0001184201"/>
</dbReference>
<reference evidence="4" key="1">
    <citation type="submission" date="2016-04" db="UniProtKB">
        <authorList>
            <consortium name="WormBaseParasite"/>
        </authorList>
    </citation>
    <scope>IDENTIFICATION</scope>
</reference>
<reference evidence="2 3" key="2">
    <citation type="submission" date="2018-11" db="EMBL/GenBank/DDBJ databases">
        <authorList>
            <consortium name="Pathogen Informatics"/>
        </authorList>
    </citation>
    <scope>NUCLEOTIDE SEQUENCE [LARGE SCALE GENOMIC DNA]</scope>
</reference>
<organism evidence="4">
    <name type="scientific">Rodentolepis nana</name>
    <name type="common">Dwarf tapeworm</name>
    <name type="synonym">Hymenolepis nana</name>
    <dbReference type="NCBI Taxonomy" id="102285"/>
    <lineage>
        <taxon>Eukaryota</taxon>
        <taxon>Metazoa</taxon>
        <taxon>Spiralia</taxon>
        <taxon>Lophotrochozoa</taxon>
        <taxon>Platyhelminthes</taxon>
        <taxon>Cestoda</taxon>
        <taxon>Eucestoda</taxon>
        <taxon>Cyclophyllidea</taxon>
        <taxon>Hymenolepididae</taxon>
        <taxon>Rodentolepis</taxon>
    </lineage>
</organism>
<evidence type="ECO:0000313" key="4">
    <source>
        <dbReference type="WBParaSite" id="HNAJ_0001184201-mRNA-1"/>
    </source>
</evidence>
<evidence type="ECO:0000313" key="2">
    <source>
        <dbReference type="EMBL" id="VDO11484.1"/>
    </source>
</evidence>
<protein>
    <submittedName>
        <fullName evidence="4">Centrosomal protein of 131 kDa</fullName>
    </submittedName>
</protein>
<dbReference type="EMBL" id="UZAE01013822">
    <property type="protein sequence ID" value="VDO11484.1"/>
    <property type="molecule type" value="Genomic_DNA"/>
</dbReference>
<proteinExistence type="predicted"/>